<dbReference type="AlphaFoldDB" id="A0A0L0MXG8"/>
<organism evidence="1 2">
    <name type="scientific">Tolypocladium ophioglossoides (strain CBS 100239)</name>
    <name type="common">Snaketongue truffleclub</name>
    <name type="synonym">Elaphocordyceps ophioglossoides</name>
    <dbReference type="NCBI Taxonomy" id="1163406"/>
    <lineage>
        <taxon>Eukaryota</taxon>
        <taxon>Fungi</taxon>
        <taxon>Dikarya</taxon>
        <taxon>Ascomycota</taxon>
        <taxon>Pezizomycotina</taxon>
        <taxon>Sordariomycetes</taxon>
        <taxon>Hypocreomycetidae</taxon>
        <taxon>Hypocreales</taxon>
        <taxon>Ophiocordycipitaceae</taxon>
        <taxon>Tolypocladium</taxon>
    </lineage>
</organism>
<dbReference type="STRING" id="1163406.A0A0L0MXG8"/>
<comment type="caution">
    <text evidence="1">The sequence shown here is derived from an EMBL/GenBank/DDBJ whole genome shotgun (WGS) entry which is preliminary data.</text>
</comment>
<gene>
    <name evidence="1" type="ORF">TOPH_09214</name>
</gene>
<reference evidence="1 2" key="1">
    <citation type="journal article" date="2015" name="BMC Genomics">
        <title>The genome of the truffle-parasite Tolypocladium ophioglossoides and the evolution of antifungal peptaibiotics.</title>
        <authorList>
            <person name="Quandt C.A."/>
            <person name="Bushley K.E."/>
            <person name="Spatafora J.W."/>
        </authorList>
    </citation>
    <scope>NUCLEOTIDE SEQUENCE [LARGE SCALE GENOMIC DNA]</scope>
    <source>
        <strain evidence="1 2">CBS 100239</strain>
    </source>
</reference>
<dbReference type="EMBL" id="LFRF01000075">
    <property type="protein sequence ID" value="KND86160.1"/>
    <property type="molecule type" value="Genomic_DNA"/>
</dbReference>
<evidence type="ECO:0000313" key="1">
    <source>
        <dbReference type="EMBL" id="KND86160.1"/>
    </source>
</evidence>
<accession>A0A0L0MXG8</accession>
<keyword evidence="2" id="KW-1185">Reference proteome</keyword>
<proteinExistence type="predicted"/>
<evidence type="ECO:0000313" key="2">
    <source>
        <dbReference type="Proteomes" id="UP000036947"/>
    </source>
</evidence>
<dbReference type="Proteomes" id="UP000036947">
    <property type="component" value="Unassembled WGS sequence"/>
</dbReference>
<protein>
    <submittedName>
        <fullName evidence="1">Uncharacterized protein</fullName>
    </submittedName>
</protein>
<name>A0A0L0MXG8_TOLOC</name>
<dbReference type="OrthoDB" id="415706at2759"/>
<sequence>MQAYYEMSRRTFTDNVINPAIKSCLIYDFPDILTPTQGLEQCRTYKPRGMPVVPSAQSRLVPASASDHTAGASWLFETPVK</sequence>